<keyword evidence="5" id="KW-0808">Transferase</keyword>
<dbReference type="InterPro" id="IPR003661">
    <property type="entry name" value="HisK_dim/P_dom"/>
</dbReference>
<proteinExistence type="predicted"/>
<dbReference type="Gene3D" id="1.10.287.130">
    <property type="match status" value="1"/>
</dbReference>
<dbReference type="PANTHER" id="PTHR42878">
    <property type="entry name" value="TWO-COMPONENT HISTIDINE KINASE"/>
    <property type="match status" value="1"/>
</dbReference>
<feature type="region of interest" description="Disordered" evidence="11">
    <location>
        <begin position="268"/>
        <end position="310"/>
    </location>
</feature>
<keyword evidence="9" id="KW-0902">Two-component regulatory system</keyword>
<dbReference type="EC" id="2.7.13.3" evidence="3"/>
<dbReference type="PANTHER" id="PTHR42878:SF7">
    <property type="entry name" value="SENSOR HISTIDINE KINASE GLRK"/>
    <property type="match status" value="1"/>
</dbReference>
<comment type="catalytic activity">
    <reaction evidence="1">
        <text>ATP + protein L-histidine = ADP + protein N-phospho-L-histidine.</text>
        <dbReference type="EC" id="2.7.13.3"/>
    </reaction>
</comment>
<feature type="domain" description="Histidine kinase" evidence="13">
    <location>
        <begin position="53"/>
        <end position="269"/>
    </location>
</feature>
<evidence type="ECO:0000256" key="9">
    <source>
        <dbReference type="ARBA" id="ARBA00023012"/>
    </source>
</evidence>
<dbReference type="SUPFAM" id="SSF55874">
    <property type="entry name" value="ATPase domain of HSP90 chaperone/DNA topoisomerase II/histidine kinase"/>
    <property type="match status" value="1"/>
</dbReference>
<evidence type="ECO:0000256" key="12">
    <source>
        <dbReference type="SAM" id="Phobius"/>
    </source>
</evidence>
<dbReference type="SMART" id="SM00387">
    <property type="entry name" value="HATPase_c"/>
    <property type="match status" value="1"/>
</dbReference>
<gene>
    <name evidence="14" type="ORF">OHJ16_11190</name>
</gene>
<keyword evidence="7 14" id="KW-0418">Kinase</keyword>
<dbReference type="InterPro" id="IPR005467">
    <property type="entry name" value="His_kinase_dom"/>
</dbReference>
<evidence type="ECO:0000256" key="2">
    <source>
        <dbReference type="ARBA" id="ARBA00004236"/>
    </source>
</evidence>
<comment type="subcellular location">
    <subcellularLocation>
        <location evidence="2">Cell membrane</location>
    </subcellularLocation>
</comment>
<evidence type="ECO:0000256" key="1">
    <source>
        <dbReference type="ARBA" id="ARBA00000085"/>
    </source>
</evidence>
<dbReference type="Proteomes" id="UP001072034">
    <property type="component" value="Unassembled WGS sequence"/>
</dbReference>
<evidence type="ECO:0000256" key="3">
    <source>
        <dbReference type="ARBA" id="ARBA00012438"/>
    </source>
</evidence>
<keyword evidence="4" id="KW-0597">Phosphoprotein</keyword>
<evidence type="ECO:0000256" key="10">
    <source>
        <dbReference type="ARBA" id="ARBA00039401"/>
    </source>
</evidence>
<dbReference type="Pfam" id="PF02518">
    <property type="entry name" value="HATPase_c"/>
    <property type="match status" value="1"/>
</dbReference>
<feature type="transmembrane region" description="Helical" evidence="12">
    <location>
        <begin position="6"/>
        <end position="27"/>
    </location>
</feature>
<dbReference type="Gene3D" id="3.30.565.10">
    <property type="entry name" value="Histidine kinase-like ATPase, C-terminal domain"/>
    <property type="match status" value="1"/>
</dbReference>
<dbReference type="InterPro" id="IPR003594">
    <property type="entry name" value="HATPase_dom"/>
</dbReference>
<keyword evidence="12" id="KW-0812">Transmembrane</keyword>
<dbReference type="CDD" id="cd00082">
    <property type="entry name" value="HisKA"/>
    <property type="match status" value="1"/>
</dbReference>
<keyword evidence="15" id="KW-1185">Reference proteome</keyword>
<accession>A0ABT4IA36</accession>
<reference evidence="14" key="1">
    <citation type="submission" date="2022-10" db="EMBL/GenBank/DDBJ databases">
        <title>Genome sequence of Actinomyces israelii ATCC 10048.</title>
        <authorList>
            <person name="Watt R.M."/>
            <person name="Tong W.M."/>
        </authorList>
    </citation>
    <scope>NUCLEOTIDE SEQUENCE</scope>
    <source>
        <strain evidence="14">ATCC 10048</strain>
    </source>
</reference>
<dbReference type="InterPro" id="IPR004358">
    <property type="entry name" value="Sig_transdc_His_kin-like_C"/>
</dbReference>
<evidence type="ECO:0000259" key="13">
    <source>
        <dbReference type="PROSITE" id="PS50109"/>
    </source>
</evidence>
<dbReference type="GO" id="GO:0016301">
    <property type="term" value="F:kinase activity"/>
    <property type="evidence" value="ECO:0007669"/>
    <property type="project" value="UniProtKB-KW"/>
</dbReference>
<dbReference type="PROSITE" id="PS50109">
    <property type="entry name" value="HIS_KIN"/>
    <property type="match status" value="1"/>
</dbReference>
<evidence type="ECO:0000256" key="6">
    <source>
        <dbReference type="ARBA" id="ARBA00022741"/>
    </source>
</evidence>
<evidence type="ECO:0000256" key="5">
    <source>
        <dbReference type="ARBA" id="ARBA00022679"/>
    </source>
</evidence>
<evidence type="ECO:0000256" key="4">
    <source>
        <dbReference type="ARBA" id="ARBA00022553"/>
    </source>
</evidence>
<evidence type="ECO:0000256" key="7">
    <source>
        <dbReference type="ARBA" id="ARBA00022777"/>
    </source>
</evidence>
<name>A0ABT4IA36_9ACTO</name>
<evidence type="ECO:0000256" key="11">
    <source>
        <dbReference type="SAM" id="MobiDB-lite"/>
    </source>
</evidence>
<sequence>MSGTVWAVVILAVLAVAGAVGAVALAARRTRLARAETERLRAQVAQHAAPRDALAHEIRTPLTLIRASAELLAEETPGNLNEVQRRFVATIVDNTEQAIGMAEDFLTQARLDHALFALHLETVELRRLVRNLVQEMRRTASTLMRLEEHGAPIRMVADRRLLRQAIANTVTNAVRHAGPSATITISVSSEEDTALITISDDGRGMTPQQREALFTPFRSQNSLEAPVSRGVGLGMVVTRQILALHGGSILVDSMASRGTVVYLTVPLRPPAPGRPDAGAAEAAGIGRSAKPVGAAESAARHNAATGPGGA</sequence>
<dbReference type="SUPFAM" id="SSF47384">
    <property type="entry name" value="Homodimeric domain of signal transducing histidine kinase"/>
    <property type="match status" value="1"/>
</dbReference>
<dbReference type="InterPro" id="IPR036890">
    <property type="entry name" value="HATPase_C_sf"/>
</dbReference>
<dbReference type="PRINTS" id="PR00344">
    <property type="entry name" value="BCTRLSENSOR"/>
</dbReference>
<keyword evidence="6" id="KW-0547">Nucleotide-binding</keyword>
<comment type="caution">
    <text evidence="14">The sequence shown here is derived from an EMBL/GenBank/DDBJ whole genome shotgun (WGS) entry which is preliminary data.</text>
</comment>
<evidence type="ECO:0000256" key="8">
    <source>
        <dbReference type="ARBA" id="ARBA00022840"/>
    </source>
</evidence>
<dbReference type="Pfam" id="PF00512">
    <property type="entry name" value="HisKA"/>
    <property type="match status" value="1"/>
</dbReference>
<dbReference type="RefSeq" id="WP_268917969.1">
    <property type="nucleotide sequence ID" value="NZ_CP124548.1"/>
</dbReference>
<keyword evidence="12" id="KW-1133">Transmembrane helix</keyword>
<feature type="compositionally biased region" description="Low complexity" evidence="11">
    <location>
        <begin position="274"/>
        <end position="289"/>
    </location>
</feature>
<keyword evidence="12" id="KW-0472">Membrane</keyword>
<protein>
    <recommendedName>
        <fullName evidence="10">Sensor-like histidine kinase SenX3</fullName>
        <ecNumber evidence="3">2.7.13.3</ecNumber>
    </recommendedName>
</protein>
<dbReference type="InterPro" id="IPR036097">
    <property type="entry name" value="HisK_dim/P_sf"/>
</dbReference>
<dbReference type="SMART" id="SM00388">
    <property type="entry name" value="HisKA"/>
    <property type="match status" value="1"/>
</dbReference>
<keyword evidence="8" id="KW-0067">ATP-binding</keyword>
<dbReference type="CDD" id="cd00075">
    <property type="entry name" value="HATPase"/>
    <property type="match status" value="1"/>
</dbReference>
<dbReference type="EMBL" id="JAPTMY010000025">
    <property type="protein sequence ID" value="MCZ0858607.1"/>
    <property type="molecule type" value="Genomic_DNA"/>
</dbReference>
<organism evidence="14 15">
    <name type="scientific">Actinomyces israelii</name>
    <dbReference type="NCBI Taxonomy" id="1659"/>
    <lineage>
        <taxon>Bacteria</taxon>
        <taxon>Bacillati</taxon>
        <taxon>Actinomycetota</taxon>
        <taxon>Actinomycetes</taxon>
        <taxon>Actinomycetales</taxon>
        <taxon>Actinomycetaceae</taxon>
        <taxon>Actinomyces</taxon>
    </lineage>
</organism>
<evidence type="ECO:0000313" key="14">
    <source>
        <dbReference type="EMBL" id="MCZ0858607.1"/>
    </source>
</evidence>
<evidence type="ECO:0000313" key="15">
    <source>
        <dbReference type="Proteomes" id="UP001072034"/>
    </source>
</evidence>
<dbReference type="InterPro" id="IPR050351">
    <property type="entry name" value="BphY/WalK/GraS-like"/>
</dbReference>